<evidence type="ECO:0000256" key="6">
    <source>
        <dbReference type="ARBA" id="ARBA00022958"/>
    </source>
</evidence>
<proteinExistence type="predicted"/>
<protein>
    <submittedName>
        <fullName evidence="11">TrkH family potassium uptake protein</fullName>
    </submittedName>
</protein>
<keyword evidence="2" id="KW-0813">Transport</keyword>
<dbReference type="EMBL" id="JAPMLT010000002">
    <property type="protein sequence ID" value="MCX7569431.1"/>
    <property type="molecule type" value="Genomic_DNA"/>
</dbReference>
<comment type="caution">
    <text evidence="11">The sequence shown here is derived from an EMBL/GenBank/DDBJ whole genome shotgun (WGS) entry which is preliminary data.</text>
</comment>
<dbReference type="PANTHER" id="PTHR32024">
    <property type="entry name" value="TRK SYSTEM POTASSIUM UPTAKE PROTEIN TRKG-RELATED"/>
    <property type="match status" value="1"/>
</dbReference>
<dbReference type="Pfam" id="PF02386">
    <property type="entry name" value="TrkH"/>
    <property type="match status" value="1"/>
</dbReference>
<name>A0ABT3WXS4_9BACL</name>
<gene>
    <name evidence="11" type="ORF">OS242_05615</name>
</gene>
<keyword evidence="4" id="KW-0633">Potassium transport</keyword>
<dbReference type="PANTHER" id="PTHR32024:SF1">
    <property type="entry name" value="KTR SYSTEM POTASSIUM UPTAKE PROTEIN B"/>
    <property type="match status" value="1"/>
</dbReference>
<feature type="transmembrane region" description="Helical" evidence="10">
    <location>
        <begin position="77"/>
        <end position="105"/>
    </location>
</feature>
<evidence type="ECO:0000256" key="1">
    <source>
        <dbReference type="ARBA" id="ARBA00004651"/>
    </source>
</evidence>
<keyword evidence="5 10" id="KW-0812">Transmembrane</keyword>
<evidence type="ECO:0000256" key="7">
    <source>
        <dbReference type="ARBA" id="ARBA00022989"/>
    </source>
</evidence>
<evidence type="ECO:0000256" key="5">
    <source>
        <dbReference type="ARBA" id="ARBA00022692"/>
    </source>
</evidence>
<keyword evidence="12" id="KW-1185">Reference proteome</keyword>
<feature type="transmembrane region" description="Helical" evidence="10">
    <location>
        <begin position="229"/>
        <end position="248"/>
    </location>
</feature>
<dbReference type="InterPro" id="IPR003445">
    <property type="entry name" value="Cat_transpt"/>
</dbReference>
<keyword evidence="3" id="KW-1003">Cell membrane</keyword>
<feature type="transmembrane region" description="Helical" evidence="10">
    <location>
        <begin position="407"/>
        <end position="428"/>
    </location>
</feature>
<dbReference type="NCBIfam" id="TIGR00933">
    <property type="entry name" value="2a38"/>
    <property type="match status" value="1"/>
</dbReference>
<feature type="transmembrane region" description="Helical" evidence="10">
    <location>
        <begin position="125"/>
        <end position="149"/>
    </location>
</feature>
<keyword evidence="8" id="KW-0406">Ion transport</keyword>
<reference evidence="11 12" key="1">
    <citation type="submission" date="2022-11" db="EMBL/GenBank/DDBJ databases">
        <title>Study of microbial diversity in lake waters.</title>
        <authorList>
            <person name="Zhang J."/>
        </authorList>
    </citation>
    <scope>NUCLEOTIDE SEQUENCE [LARGE SCALE GENOMIC DNA]</scope>
    <source>
        <strain evidence="11 12">DT12</strain>
    </source>
</reference>
<evidence type="ECO:0000313" key="12">
    <source>
        <dbReference type="Proteomes" id="UP001208017"/>
    </source>
</evidence>
<accession>A0ABT3WXS4</accession>
<comment type="subcellular location">
    <subcellularLocation>
        <location evidence="1">Cell membrane</location>
        <topology evidence="1">Multi-pass membrane protein</topology>
    </subcellularLocation>
</comment>
<dbReference type="RefSeq" id="WP_267150673.1">
    <property type="nucleotide sequence ID" value="NZ_JAPMLT010000002.1"/>
</dbReference>
<evidence type="ECO:0000256" key="8">
    <source>
        <dbReference type="ARBA" id="ARBA00023065"/>
    </source>
</evidence>
<evidence type="ECO:0000256" key="9">
    <source>
        <dbReference type="ARBA" id="ARBA00023136"/>
    </source>
</evidence>
<keyword evidence="7 10" id="KW-1133">Transmembrane helix</keyword>
<organism evidence="11 12">
    <name type="scientific">Tumebacillus lacus</name>
    <dbReference type="NCBI Taxonomy" id="2995335"/>
    <lineage>
        <taxon>Bacteria</taxon>
        <taxon>Bacillati</taxon>
        <taxon>Bacillota</taxon>
        <taxon>Bacilli</taxon>
        <taxon>Bacillales</taxon>
        <taxon>Alicyclobacillaceae</taxon>
        <taxon>Tumebacillus</taxon>
    </lineage>
</organism>
<evidence type="ECO:0000256" key="2">
    <source>
        <dbReference type="ARBA" id="ARBA00022448"/>
    </source>
</evidence>
<feature type="transmembrane region" description="Helical" evidence="10">
    <location>
        <begin position="346"/>
        <end position="370"/>
    </location>
</feature>
<keyword evidence="9 10" id="KW-0472">Membrane</keyword>
<feature type="transmembrane region" description="Helical" evidence="10">
    <location>
        <begin position="293"/>
        <end position="326"/>
    </location>
</feature>
<dbReference type="Proteomes" id="UP001208017">
    <property type="component" value="Unassembled WGS sequence"/>
</dbReference>
<feature type="transmembrane region" description="Helical" evidence="10">
    <location>
        <begin position="193"/>
        <end position="217"/>
    </location>
</feature>
<evidence type="ECO:0000256" key="4">
    <source>
        <dbReference type="ARBA" id="ARBA00022538"/>
    </source>
</evidence>
<evidence type="ECO:0000256" key="3">
    <source>
        <dbReference type="ARBA" id="ARBA00022475"/>
    </source>
</evidence>
<dbReference type="InterPro" id="IPR004772">
    <property type="entry name" value="TrkH"/>
</dbReference>
<feature type="transmembrane region" description="Helical" evidence="10">
    <location>
        <begin position="161"/>
        <end position="181"/>
    </location>
</feature>
<evidence type="ECO:0000256" key="10">
    <source>
        <dbReference type="SAM" id="Phobius"/>
    </source>
</evidence>
<sequence>MKQVGKWQRTLTPPRILVLGFALLILTGALLLTLPLASQSGTSLSVTDALFTATSAVCVTGLVVVDTGSYFTHFGQVVILLLIQLGALGFMTLATFITVFTGIRIGLKERLILQTSLNVSSLEGLIRLSRSVVLLTLSIEAVVAVVLSIRFSYDMPVGKAIYFGVFHSVSAFCNAGFDLFGNSLINYKEDVTVNLAVMTLIILGGLGFVVMVDLMRLRKGERLTLHSKIVLIMTGILLAAGTLGYYLIEMTKPGAMQGLSASSTWLTSAFASVSARTAGFGTIDYSQLSDTGMLWTIFLMFIGASPGSTGGGIKTVTAFLILLYVWTVVTNRSQTTIFKRAVAPLLIYKSLVIVVLSGLLVMIGTILLTVTEEAELVRLFFEATSAFATVGLSTNLTFDLSDPGKCIIIALMFIGKLGPLTIAVALAARQPQKDSVKYPEENLYVG</sequence>
<keyword evidence="6" id="KW-0630">Potassium</keyword>
<evidence type="ECO:0000313" key="11">
    <source>
        <dbReference type="EMBL" id="MCX7569431.1"/>
    </source>
</evidence>